<evidence type="ECO:0000259" key="1">
    <source>
        <dbReference type="Pfam" id="PF03358"/>
    </source>
</evidence>
<dbReference type="GO" id="GO:0005829">
    <property type="term" value="C:cytosol"/>
    <property type="evidence" value="ECO:0007669"/>
    <property type="project" value="TreeGrafter"/>
</dbReference>
<dbReference type="Pfam" id="PF03358">
    <property type="entry name" value="FMN_red"/>
    <property type="match status" value="1"/>
</dbReference>
<dbReference type="EMBL" id="FNZR01000002">
    <property type="protein sequence ID" value="SEK56045.1"/>
    <property type="molecule type" value="Genomic_DNA"/>
</dbReference>
<protein>
    <submittedName>
        <fullName evidence="2">Chromate reductase</fullName>
    </submittedName>
</protein>
<evidence type="ECO:0000313" key="3">
    <source>
        <dbReference type="Proteomes" id="UP000198916"/>
    </source>
</evidence>
<organism evidence="2 3">
    <name type="scientific">Parapedobacter koreensis</name>
    <dbReference type="NCBI Taxonomy" id="332977"/>
    <lineage>
        <taxon>Bacteria</taxon>
        <taxon>Pseudomonadati</taxon>
        <taxon>Bacteroidota</taxon>
        <taxon>Sphingobacteriia</taxon>
        <taxon>Sphingobacteriales</taxon>
        <taxon>Sphingobacteriaceae</taxon>
        <taxon>Parapedobacter</taxon>
    </lineage>
</organism>
<name>A0A1H7I662_9SPHI</name>
<dbReference type="GO" id="GO:0016491">
    <property type="term" value="F:oxidoreductase activity"/>
    <property type="evidence" value="ECO:0007669"/>
    <property type="project" value="InterPro"/>
</dbReference>
<sequence length="185" mass="20542">MMAYKIAVYVGSLRQASFSRKTAKALITLAPDSLQLELMDISRLSFYNEDLDESPPEEWVLFRKHLKDCDGLLFVTPEYNRTIPGVLKNALDVGSRPYGESSWDGKPAAVVSVSPSAIGAFGANHHLRQALAYLNIPTMAQPEAYIGHANELFADDGSLIKESTEKFLRDFMDAFANWVARLNGQ</sequence>
<accession>A0A1H7I662</accession>
<dbReference type="AlphaFoldDB" id="A0A1H7I662"/>
<dbReference type="InterPro" id="IPR029039">
    <property type="entry name" value="Flavoprotein-like_sf"/>
</dbReference>
<dbReference type="Gene3D" id="3.40.50.360">
    <property type="match status" value="1"/>
</dbReference>
<feature type="domain" description="NADPH-dependent FMN reductase-like" evidence="1">
    <location>
        <begin position="5"/>
        <end position="150"/>
    </location>
</feature>
<dbReference type="InterPro" id="IPR005025">
    <property type="entry name" value="FMN_Rdtase-like_dom"/>
</dbReference>
<dbReference type="InterPro" id="IPR050712">
    <property type="entry name" value="NAD(P)H-dep_reductase"/>
</dbReference>
<dbReference type="Proteomes" id="UP000198916">
    <property type="component" value="Unassembled WGS sequence"/>
</dbReference>
<dbReference type="GO" id="GO:0010181">
    <property type="term" value="F:FMN binding"/>
    <property type="evidence" value="ECO:0007669"/>
    <property type="project" value="TreeGrafter"/>
</dbReference>
<keyword evidence="3" id="KW-1185">Reference proteome</keyword>
<evidence type="ECO:0000313" key="2">
    <source>
        <dbReference type="EMBL" id="SEK56045.1"/>
    </source>
</evidence>
<dbReference type="SUPFAM" id="SSF52218">
    <property type="entry name" value="Flavoproteins"/>
    <property type="match status" value="1"/>
</dbReference>
<reference evidence="3" key="1">
    <citation type="submission" date="2016-10" db="EMBL/GenBank/DDBJ databases">
        <authorList>
            <person name="Varghese N."/>
            <person name="Submissions S."/>
        </authorList>
    </citation>
    <scope>NUCLEOTIDE SEQUENCE [LARGE SCALE GENOMIC DNA]</scope>
    <source>
        <strain evidence="3">Jip14</strain>
    </source>
</reference>
<dbReference type="RefSeq" id="WP_218145344.1">
    <property type="nucleotide sequence ID" value="NZ_FNZR01000002.1"/>
</dbReference>
<dbReference type="PANTHER" id="PTHR30543">
    <property type="entry name" value="CHROMATE REDUCTASE"/>
    <property type="match status" value="1"/>
</dbReference>
<dbReference type="PANTHER" id="PTHR30543:SF21">
    <property type="entry name" value="NAD(P)H-DEPENDENT FMN REDUCTASE LOT6"/>
    <property type="match status" value="1"/>
</dbReference>
<gene>
    <name evidence="2" type="ORF">SAMN05421740_10281</name>
</gene>
<dbReference type="STRING" id="332977.SAMN05421740_10281"/>
<proteinExistence type="predicted"/>